<evidence type="ECO:0000313" key="3">
    <source>
        <dbReference type="Proteomes" id="UP000473325"/>
    </source>
</evidence>
<proteinExistence type="predicted"/>
<dbReference type="AlphaFoldDB" id="A0A6L7ES90"/>
<dbReference type="Proteomes" id="UP000473325">
    <property type="component" value="Unassembled WGS sequence"/>
</dbReference>
<protein>
    <submittedName>
        <fullName evidence="2">Uncharacterized protein</fullName>
    </submittedName>
</protein>
<dbReference type="EMBL" id="WUEK01000001">
    <property type="protein sequence ID" value="MXG88408.1"/>
    <property type="molecule type" value="Genomic_DNA"/>
</dbReference>
<evidence type="ECO:0000256" key="1">
    <source>
        <dbReference type="SAM" id="MobiDB-lite"/>
    </source>
</evidence>
<name>A0A6L7ES90_9ACTN</name>
<organism evidence="2 3">
    <name type="scientific">Nocardioides flavescens</name>
    <dbReference type="NCBI Taxonomy" id="2691959"/>
    <lineage>
        <taxon>Bacteria</taxon>
        <taxon>Bacillati</taxon>
        <taxon>Actinomycetota</taxon>
        <taxon>Actinomycetes</taxon>
        <taxon>Propionibacteriales</taxon>
        <taxon>Nocardioidaceae</taxon>
        <taxon>Nocardioides</taxon>
    </lineage>
</organism>
<evidence type="ECO:0000313" key="2">
    <source>
        <dbReference type="EMBL" id="MXG88408.1"/>
    </source>
</evidence>
<accession>A0A6L7ES90</accession>
<reference evidence="2 3" key="1">
    <citation type="submission" date="2019-12" db="EMBL/GenBank/DDBJ databases">
        <authorList>
            <person name="Kun Z."/>
        </authorList>
    </citation>
    <scope>NUCLEOTIDE SEQUENCE [LARGE SCALE GENOMIC DNA]</scope>
    <source>
        <strain evidence="2 3">YIM 123512</strain>
    </source>
</reference>
<comment type="caution">
    <text evidence="2">The sequence shown here is derived from an EMBL/GenBank/DDBJ whole genome shotgun (WGS) entry which is preliminary data.</text>
</comment>
<gene>
    <name evidence="2" type="ORF">GRQ65_02455</name>
</gene>
<dbReference type="RefSeq" id="WP_160874755.1">
    <property type="nucleotide sequence ID" value="NZ_WUEK01000001.1"/>
</dbReference>
<feature type="region of interest" description="Disordered" evidence="1">
    <location>
        <begin position="1"/>
        <end position="69"/>
    </location>
</feature>
<sequence length="69" mass="7045">MSDAANENLGHLDDAAEEQETSSTTDGPAAEGEYDPAQGSPDSGAHPVGAEFPDEVDKTGQPITDADQS</sequence>
<keyword evidence="3" id="KW-1185">Reference proteome</keyword>